<dbReference type="RefSeq" id="WP_019957810.1">
    <property type="nucleotide sequence ID" value="NZ_CP091512.1"/>
</dbReference>
<evidence type="ECO:0008006" key="3">
    <source>
        <dbReference type="Google" id="ProtNLM"/>
    </source>
</evidence>
<sequence length="163" mass="18162">MKTRCPCCGAENSLDALVNHDAARQAVWALAQMGDELTRLAVMYVGLFRPVKTALSFDRMAKLLQELNVQIDEGFIERNGQRHDAPKEFWIHGLRAVLERREALSLPLKSHGYLYEIMSTSAQIKSVPTPTSIAMQSNKPTSQTMSGLAVLESMKGNGHVHQR</sequence>
<evidence type="ECO:0000313" key="2">
    <source>
        <dbReference type="Proteomes" id="UP000832034"/>
    </source>
</evidence>
<evidence type="ECO:0000313" key="1">
    <source>
        <dbReference type="EMBL" id="UOO93603.1"/>
    </source>
</evidence>
<accession>A0ABY4EFV5</accession>
<proteinExistence type="predicted"/>
<reference evidence="1" key="1">
    <citation type="submission" date="2021-12" db="EMBL/GenBank/DDBJ databases">
        <authorList>
            <person name="Veyrier F.J."/>
        </authorList>
    </citation>
    <scope>NUCLEOTIDE SEQUENCE</scope>
    <source>
        <strain evidence="1">SAG 1488-6</strain>
    </source>
</reference>
<name>A0ABY4EFV5_VITST</name>
<keyword evidence="2" id="KW-1185">Reference proteome</keyword>
<protein>
    <recommendedName>
        <fullName evidence="3">Replication protein</fullName>
    </recommendedName>
</protein>
<reference evidence="1" key="2">
    <citation type="journal article" date="2022" name="Res Sq">
        <title>Evolution of multicellular longitudinally dividing oral cavity symbionts (Neisseriaceae).</title>
        <authorList>
            <person name="Nyongesa S."/>
            <person name="Weber P."/>
            <person name="Bernet E."/>
            <person name="Pullido F."/>
            <person name="Nieckarz M."/>
            <person name="Delaby M."/>
            <person name="Nieves C."/>
            <person name="Viehboeck T."/>
            <person name="Krause N."/>
            <person name="Rivera-Millot A."/>
            <person name="Nakamura A."/>
            <person name="Vischer N."/>
            <person name="VanNieuwenhze M."/>
            <person name="Brun Y."/>
            <person name="Cava F."/>
            <person name="Bulgheresi S."/>
            <person name="Veyrier F."/>
        </authorList>
    </citation>
    <scope>NUCLEOTIDE SEQUENCE</scope>
    <source>
        <strain evidence="1">SAG 1488-6</strain>
    </source>
</reference>
<organism evidence="1 2">
    <name type="scientific">Vitreoscilla stercoraria</name>
    <dbReference type="NCBI Taxonomy" id="61"/>
    <lineage>
        <taxon>Bacteria</taxon>
        <taxon>Pseudomonadati</taxon>
        <taxon>Pseudomonadota</taxon>
        <taxon>Betaproteobacteria</taxon>
        <taxon>Neisseriales</taxon>
        <taxon>Neisseriaceae</taxon>
        <taxon>Vitreoscilla</taxon>
    </lineage>
</organism>
<dbReference type="Proteomes" id="UP000832034">
    <property type="component" value="Chromosome"/>
</dbReference>
<gene>
    <name evidence="1" type="ORF">LVJ81_06150</name>
</gene>
<dbReference type="EMBL" id="CP091512">
    <property type="protein sequence ID" value="UOO93603.1"/>
    <property type="molecule type" value="Genomic_DNA"/>
</dbReference>